<dbReference type="UniPathway" id="UPA00074">
    <property type="reaction ID" value="UER00126"/>
</dbReference>
<feature type="binding site" evidence="6">
    <location>
        <begin position="17"/>
        <end position="19"/>
    </location>
    <ligand>
        <name>N(1)-(5-phospho-beta-D-ribosyl)glycinamide</name>
        <dbReference type="ChEBI" id="CHEBI:143788"/>
    </ligand>
</feature>
<proteinExistence type="inferred from homology"/>
<dbReference type="GO" id="GO:0005829">
    <property type="term" value="C:cytosol"/>
    <property type="evidence" value="ECO:0007669"/>
    <property type="project" value="TreeGrafter"/>
</dbReference>
<dbReference type="NCBIfam" id="TIGR00639">
    <property type="entry name" value="PurN"/>
    <property type="match status" value="1"/>
</dbReference>
<comment type="pathway">
    <text evidence="1 6">Purine metabolism; IMP biosynthesis via de novo pathway; N(2)-formyl-N(1)-(5-phospho-D-ribosyl)glycinamide from N(1)-(5-phospho-D-ribosyl)glycinamide (10-formyl THF route): step 1/1.</text>
</comment>
<evidence type="ECO:0000256" key="2">
    <source>
        <dbReference type="ARBA" id="ARBA00022679"/>
    </source>
</evidence>
<accession>A0A4R2NC75</accession>
<evidence type="ECO:0000256" key="4">
    <source>
        <dbReference type="ARBA" id="ARBA00038440"/>
    </source>
</evidence>
<gene>
    <name evidence="6" type="primary">purN</name>
    <name evidence="8" type="ORF">EV693_10144</name>
</gene>
<evidence type="ECO:0000259" key="7">
    <source>
        <dbReference type="Pfam" id="PF00551"/>
    </source>
</evidence>
<comment type="catalytic activity">
    <reaction evidence="5 6">
        <text>N(1)-(5-phospho-beta-D-ribosyl)glycinamide + (6R)-10-formyltetrahydrofolate = N(2)-formyl-N(1)-(5-phospho-beta-D-ribosyl)glycinamide + (6S)-5,6,7,8-tetrahydrofolate + H(+)</text>
        <dbReference type="Rhea" id="RHEA:15053"/>
        <dbReference type="ChEBI" id="CHEBI:15378"/>
        <dbReference type="ChEBI" id="CHEBI:57453"/>
        <dbReference type="ChEBI" id="CHEBI:143788"/>
        <dbReference type="ChEBI" id="CHEBI:147286"/>
        <dbReference type="ChEBI" id="CHEBI:195366"/>
        <dbReference type="EC" id="2.1.2.2"/>
    </reaction>
</comment>
<feature type="domain" description="Formyl transferase N-terminal" evidence="7">
    <location>
        <begin position="7"/>
        <end position="187"/>
    </location>
</feature>
<protein>
    <recommendedName>
        <fullName evidence="6">Phosphoribosylglycinamide formyltransferase</fullName>
        <ecNumber evidence="6">2.1.2.2</ecNumber>
    </recommendedName>
    <alternativeName>
        <fullName evidence="6">5'-phosphoribosylglycinamide transformylase</fullName>
    </alternativeName>
    <alternativeName>
        <fullName evidence="6">GAR transformylase</fullName>
        <shortName evidence="6">GART</shortName>
    </alternativeName>
</protein>
<dbReference type="InterPro" id="IPR004607">
    <property type="entry name" value="GART"/>
</dbReference>
<name>A0A4R2NC75_9PAST</name>
<dbReference type="CDD" id="cd08645">
    <property type="entry name" value="FMT_core_GART"/>
    <property type="match status" value="1"/>
</dbReference>
<dbReference type="Proteomes" id="UP000295537">
    <property type="component" value="Unassembled WGS sequence"/>
</dbReference>
<dbReference type="Gene3D" id="3.40.50.170">
    <property type="entry name" value="Formyl transferase, N-terminal domain"/>
    <property type="match status" value="1"/>
</dbReference>
<feature type="binding site" evidence="6">
    <location>
        <position position="64"/>
    </location>
    <ligand>
        <name>(6R)-10-formyltetrahydrofolate</name>
        <dbReference type="ChEBI" id="CHEBI:195366"/>
    </ligand>
</feature>
<dbReference type="PROSITE" id="PS00373">
    <property type="entry name" value="GART"/>
    <property type="match status" value="1"/>
</dbReference>
<comment type="caution">
    <text evidence="6">Lacks conserved residue(s) required for the propagation of feature annotation.</text>
</comment>
<dbReference type="InterPro" id="IPR001555">
    <property type="entry name" value="GART_AS"/>
</dbReference>
<evidence type="ECO:0000313" key="8">
    <source>
        <dbReference type="EMBL" id="TCP18779.1"/>
    </source>
</evidence>
<feature type="site" description="Raises pKa of active site His" evidence="6">
    <location>
        <position position="150"/>
    </location>
</feature>
<dbReference type="Pfam" id="PF00551">
    <property type="entry name" value="Formyl_trans_N"/>
    <property type="match status" value="1"/>
</dbReference>
<feature type="active site" description="Proton donor" evidence="6">
    <location>
        <position position="114"/>
    </location>
</feature>
<comment type="function">
    <text evidence="6">Catalyzes the transfer of a formyl group from 10-formyltetrahydrofolate to 5-phospho-ribosyl-glycinamide (GAR), producing 5-phospho-ribosyl-N-formylglycinamide (FGAR) and tetrahydrofolate.</text>
</comment>
<keyword evidence="2 6" id="KW-0808">Transferase</keyword>
<dbReference type="GO" id="GO:0004644">
    <property type="term" value="F:phosphoribosylglycinamide formyltransferase activity"/>
    <property type="evidence" value="ECO:0007669"/>
    <property type="project" value="UniProtKB-UniRule"/>
</dbReference>
<keyword evidence="9" id="KW-1185">Reference proteome</keyword>
<comment type="similarity">
    <text evidence="4 6">Belongs to the GART family.</text>
</comment>
<keyword evidence="3 6" id="KW-0658">Purine biosynthesis</keyword>
<evidence type="ECO:0000256" key="5">
    <source>
        <dbReference type="ARBA" id="ARBA00047664"/>
    </source>
</evidence>
<organism evidence="8 9">
    <name type="scientific">Nicoletella semolina</name>
    <dbReference type="NCBI Taxonomy" id="271160"/>
    <lineage>
        <taxon>Bacteria</taxon>
        <taxon>Pseudomonadati</taxon>
        <taxon>Pseudomonadota</taxon>
        <taxon>Gammaproteobacteria</taxon>
        <taxon>Pasteurellales</taxon>
        <taxon>Pasteurellaceae</taxon>
        <taxon>Nicoletella</taxon>
    </lineage>
</organism>
<dbReference type="SUPFAM" id="SSF53328">
    <property type="entry name" value="Formyltransferase"/>
    <property type="match status" value="1"/>
</dbReference>
<dbReference type="EMBL" id="SLXJ01000001">
    <property type="protein sequence ID" value="TCP18779.1"/>
    <property type="molecule type" value="Genomic_DNA"/>
</dbReference>
<dbReference type="PANTHER" id="PTHR43369:SF2">
    <property type="entry name" value="PHOSPHORIBOSYLGLYCINAMIDE FORMYLTRANSFERASE"/>
    <property type="match status" value="1"/>
</dbReference>
<evidence type="ECO:0000256" key="1">
    <source>
        <dbReference type="ARBA" id="ARBA00005054"/>
    </source>
</evidence>
<dbReference type="InterPro" id="IPR002376">
    <property type="entry name" value="Formyl_transf_N"/>
</dbReference>
<evidence type="ECO:0000313" key="9">
    <source>
        <dbReference type="Proteomes" id="UP000295537"/>
    </source>
</evidence>
<dbReference type="EC" id="2.1.2.2" evidence="6"/>
<dbReference type="HAMAP" id="MF_01930">
    <property type="entry name" value="PurN"/>
    <property type="match status" value="1"/>
</dbReference>
<dbReference type="InterPro" id="IPR036477">
    <property type="entry name" value="Formyl_transf_N_sf"/>
</dbReference>
<sequence>MKSNGVKNIVVMISGNGSNLQKILDAQQAGYIRGKVCGVISNKKAAYGLVRAEQAGIPTFVFERENFNSNADMDKAIVNQIEALNADLIVLAGYMKVLTTAFTQRFDGKILNIHPSLLPKYAGLNTHARAMAAGEREHGMSIHFVNEQVDGGAIVLQAKVPIYPDDQIDDVIERVYEQEHRCYPLVIQWFCDDRLCLNQGKAYLDNQLLPPQGYAVEE</sequence>
<evidence type="ECO:0000256" key="6">
    <source>
        <dbReference type="HAMAP-Rule" id="MF_01930"/>
    </source>
</evidence>
<dbReference type="GO" id="GO:0006189">
    <property type="term" value="P:'de novo' IMP biosynthetic process"/>
    <property type="evidence" value="ECO:0007669"/>
    <property type="project" value="UniProtKB-UniRule"/>
</dbReference>
<comment type="caution">
    <text evidence="8">The sequence shown here is derived from an EMBL/GenBank/DDBJ whole genome shotgun (WGS) entry which is preliminary data.</text>
</comment>
<feature type="binding site" evidence="6">
    <location>
        <position position="112"/>
    </location>
    <ligand>
        <name>(6R)-10-formyltetrahydrofolate</name>
        <dbReference type="ChEBI" id="CHEBI:195366"/>
    </ligand>
</feature>
<reference evidence="8 9" key="1">
    <citation type="submission" date="2019-03" db="EMBL/GenBank/DDBJ databases">
        <title>Genomic Encyclopedia of Type Strains, Phase IV (KMG-IV): sequencing the most valuable type-strain genomes for metagenomic binning, comparative biology and taxonomic classification.</title>
        <authorList>
            <person name="Goeker M."/>
        </authorList>
    </citation>
    <scope>NUCLEOTIDE SEQUENCE [LARGE SCALE GENOMIC DNA]</scope>
    <source>
        <strain evidence="8 9">DSM 16380</strain>
    </source>
</reference>
<dbReference type="AlphaFoldDB" id="A0A4R2NC75"/>
<evidence type="ECO:0000256" key="3">
    <source>
        <dbReference type="ARBA" id="ARBA00022755"/>
    </source>
</evidence>
<dbReference type="PANTHER" id="PTHR43369">
    <property type="entry name" value="PHOSPHORIBOSYLGLYCINAMIDE FORMYLTRANSFERASE"/>
    <property type="match status" value="1"/>
</dbReference>